<gene>
    <name evidence="3" type="ORF">GE061_006666</name>
</gene>
<feature type="compositionally biased region" description="Low complexity" evidence="2">
    <location>
        <begin position="81"/>
        <end position="95"/>
    </location>
</feature>
<organism evidence="3 4">
    <name type="scientific">Apolygus lucorum</name>
    <name type="common">Small green plant bug</name>
    <name type="synonym">Lygocoris lucorum</name>
    <dbReference type="NCBI Taxonomy" id="248454"/>
    <lineage>
        <taxon>Eukaryota</taxon>
        <taxon>Metazoa</taxon>
        <taxon>Ecdysozoa</taxon>
        <taxon>Arthropoda</taxon>
        <taxon>Hexapoda</taxon>
        <taxon>Insecta</taxon>
        <taxon>Pterygota</taxon>
        <taxon>Neoptera</taxon>
        <taxon>Paraneoptera</taxon>
        <taxon>Hemiptera</taxon>
        <taxon>Heteroptera</taxon>
        <taxon>Panheteroptera</taxon>
        <taxon>Cimicomorpha</taxon>
        <taxon>Miridae</taxon>
        <taxon>Mirini</taxon>
        <taxon>Apolygus</taxon>
    </lineage>
</organism>
<keyword evidence="4" id="KW-1185">Reference proteome</keyword>
<comment type="caution">
    <text evidence="3">The sequence shown here is derived from an EMBL/GenBank/DDBJ whole genome shotgun (WGS) entry which is preliminary data.</text>
</comment>
<protein>
    <submittedName>
        <fullName evidence="3">Uncharacterized protein</fullName>
    </submittedName>
</protein>
<accession>A0A6A4J7X1</accession>
<reference evidence="3" key="1">
    <citation type="journal article" date="2021" name="Mol. Ecol. Resour.">
        <title>Apolygus lucorum genome provides insights into omnivorousness and mesophyll feeding.</title>
        <authorList>
            <person name="Liu Y."/>
            <person name="Liu H."/>
            <person name="Wang H."/>
            <person name="Huang T."/>
            <person name="Liu B."/>
            <person name="Yang B."/>
            <person name="Yin L."/>
            <person name="Li B."/>
            <person name="Zhang Y."/>
            <person name="Zhang S."/>
            <person name="Jiang F."/>
            <person name="Zhang X."/>
            <person name="Ren Y."/>
            <person name="Wang B."/>
            <person name="Wang S."/>
            <person name="Lu Y."/>
            <person name="Wu K."/>
            <person name="Fan W."/>
            <person name="Wang G."/>
        </authorList>
    </citation>
    <scope>NUCLEOTIDE SEQUENCE</scope>
    <source>
        <strain evidence="3">12Hb</strain>
    </source>
</reference>
<evidence type="ECO:0000256" key="1">
    <source>
        <dbReference type="SAM" id="Coils"/>
    </source>
</evidence>
<evidence type="ECO:0000313" key="4">
    <source>
        <dbReference type="Proteomes" id="UP000466442"/>
    </source>
</evidence>
<feature type="coiled-coil region" evidence="1">
    <location>
        <begin position="48"/>
        <end position="75"/>
    </location>
</feature>
<evidence type="ECO:0000256" key="2">
    <source>
        <dbReference type="SAM" id="MobiDB-lite"/>
    </source>
</evidence>
<dbReference type="AlphaFoldDB" id="A0A6A4J7X1"/>
<keyword evidence="1" id="KW-0175">Coiled coil</keyword>
<feature type="region of interest" description="Disordered" evidence="2">
    <location>
        <begin position="78"/>
        <end position="103"/>
    </location>
</feature>
<dbReference type="EMBL" id="WIXP02000014">
    <property type="protein sequence ID" value="KAF6200363.1"/>
    <property type="molecule type" value="Genomic_DNA"/>
</dbReference>
<name>A0A6A4J7X1_APOLU</name>
<evidence type="ECO:0000313" key="3">
    <source>
        <dbReference type="EMBL" id="KAF6200363.1"/>
    </source>
</evidence>
<sequence length="239" mass="26332">MESEFSGMELRNGKVIPGDGDRRTVYSAVLHGGSYTPAHIDSSSVSVASSHDSRVVELEEKLREANLRILSLEDHIEHMSTKSGQSSRASSRSESQYYVPPGGYTPRQVNASPFVPVIQNVQSSLLVPAPQHVPALPDALIPQVSSALPATRVPVYASHAPQPLRTPEVTYCPDMREPLPLKNEPFRGNHPYVAKYREPPAPVQNARSKRLALVPDDGLCLEMSLEGPQRRNSKKMNFF</sequence>
<dbReference type="Proteomes" id="UP000466442">
    <property type="component" value="Unassembled WGS sequence"/>
</dbReference>
<proteinExistence type="predicted"/>